<proteinExistence type="inferred from homology"/>
<keyword evidence="2 4" id="KW-1133">Transmembrane helix</keyword>
<dbReference type="PANTHER" id="PTHR12483:SF31">
    <property type="entry name" value="COPPER TRANSPORT PROTEIN"/>
    <property type="match status" value="1"/>
</dbReference>
<evidence type="ECO:0000256" key="3">
    <source>
        <dbReference type="ARBA" id="ARBA00023136"/>
    </source>
</evidence>
<dbReference type="PANTHER" id="PTHR12483">
    <property type="entry name" value="SOLUTE CARRIER FAMILY 31 COPPER TRANSPORTERS"/>
    <property type="match status" value="1"/>
</dbReference>
<reference evidence="5 6" key="2">
    <citation type="submission" date="2018-11" db="EMBL/GenBank/DDBJ databases">
        <authorList>
            <consortium name="Pathogen Informatics"/>
        </authorList>
    </citation>
    <scope>NUCLEOTIDE SEQUENCE [LARGE SCALE GENOMIC DNA]</scope>
</reference>
<feature type="transmembrane region" description="Helical" evidence="4">
    <location>
        <begin position="81"/>
        <end position="98"/>
    </location>
</feature>
<dbReference type="GO" id="GO:0005375">
    <property type="term" value="F:copper ion transmembrane transporter activity"/>
    <property type="evidence" value="ECO:0007669"/>
    <property type="project" value="UniProtKB-UniRule"/>
</dbReference>
<evidence type="ECO:0000256" key="4">
    <source>
        <dbReference type="RuleBase" id="RU367022"/>
    </source>
</evidence>
<keyword evidence="4" id="KW-0186">Copper</keyword>
<dbReference type="OMA" id="WMWFHTH"/>
<dbReference type="InterPro" id="IPR007274">
    <property type="entry name" value="Cop_transporter"/>
</dbReference>
<dbReference type="GO" id="GO:0016020">
    <property type="term" value="C:membrane"/>
    <property type="evidence" value="ECO:0007669"/>
    <property type="project" value="UniProtKB-SubCell"/>
</dbReference>
<dbReference type="AlphaFoldDB" id="A0A0N4YHG0"/>
<name>A0A0N4YHG0_NIPBR</name>
<comment type="subcellular location">
    <subcellularLocation>
        <location evidence="4">Membrane</location>
        <topology evidence="4">Multi-pass membrane protein</topology>
    </subcellularLocation>
</comment>
<comment type="similarity">
    <text evidence="4">Belongs to the copper transporter (Ctr) (TC 1.A.56) family. SLC31A subfamily.</text>
</comment>
<dbReference type="Proteomes" id="UP000271162">
    <property type="component" value="Unassembled WGS sequence"/>
</dbReference>
<evidence type="ECO:0000313" key="7">
    <source>
        <dbReference type="WBParaSite" id="NBR_0001629801-mRNA-1"/>
    </source>
</evidence>
<keyword evidence="3 4" id="KW-0472">Membrane</keyword>
<keyword evidence="4" id="KW-0406">Ion transport</keyword>
<keyword evidence="6" id="KW-1185">Reference proteome</keyword>
<sequence>MMGHSGRRMWMWFHTHLNDTVLFKDWWIQNAGTMVWSCFVVAVFAIALEAVRWLRWVAESKRTEEKTWWSHLVNPHHHRDVIIYFVQTVMAYLLMLVFMTFSVWLTLSMCLGLAVGHYLFGTRRFKL</sequence>
<evidence type="ECO:0000256" key="2">
    <source>
        <dbReference type="ARBA" id="ARBA00022989"/>
    </source>
</evidence>
<feature type="transmembrane region" description="Helical" evidence="4">
    <location>
        <begin position="104"/>
        <end position="121"/>
    </location>
</feature>
<evidence type="ECO:0000256" key="1">
    <source>
        <dbReference type="ARBA" id="ARBA00022692"/>
    </source>
</evidence>
<keyword evidence="1 4" id="KW-0812">Transmembrane</keyword>
<keyword evidence="4" id="KW-0813">Transport</keyword>
<reference evidence="7" key="1">
    <citation type="submission" date="2017-02" db="UniProtKB">
        <authorList>
            <consortium name="WormBaseParasite"/>
        </authorList>
    </citation>
    <scope>IDENTIFICATION</scope>
</reference>
<accession>A0A0N4YHG0</accession>
<evidence type="ECO:0000313" key="6">
    <source>
        <dbReference type="Proteomes" id="UP000271162"/>
    </source>
</evidence>
<gene>
    <name evidence="5" type="ORF">NBR_LOCUS16299</name>
</gene>
<dbReference type="EMBL" id="UYSL01022139">
    <property type="protein sequence ID" value="VDL79894.1"/>
    <property type="molecule type" value="Genomic_DNA"/>
</dbReference>
<evidence type="ECO:0000313" key="5">
    <source>
        <dbReference type="EMBL" id="VDL79894.1"/>
    </source>
</evidence>
<dbReference type="Pfam" id="PF04145">
    <property type="entry name" value="Ctr"/>
    <property type="match status" value="2"/>
</dbReference>
<feature type="transmembrane region" description="Helical" evidence="4">
    <location>
        <begin position="34"/>
        <end position="54"/>
    </location>
</feature>
<protein>
    <recommendedName>
        <fullName evidence="4">Copper transport protein</fullName>
    </recommendedName>
</protein>
<dbReference type="WBParaSite" id="NBR_0001629801-mRNA-1">
    <property type="protein sequence ID" value="NBR_0001629801-mRNA-1"/>
    <property type="gene ID" value="NBR_0001629801"/>
</dbReference>
<keyword evidence="4" id="KW-0187">Copper transport</keyword>
<organism evidence="7">
    <name type="scientific">Nippostrongylus brasiliensis</name>
    <name type="common">Rat hookworm</name>
    <dbReference type="NCBI Taxonomy" id="27835"/>
    <lineage>
        <taxon>Eukaryota</taxon>
        <taxon>Metazoa</taxon>
        <taxon>Ecdysozoa</taxon>
        <taxon>Nematoda</taxon>
        <taxon>Chromadorea</taxon>
        <taxon>Rhabditida</taxon>
        <taxon>Rhabditina</taxon>
        <taxon>Rhabditomorpha</taxon>
        <taxon>Strongyloidea</taxon>
        <taxon>Heligmosomidae</taxon>
        <taxon>Nippostrongylus</taxon>
    </lineage>
</organism>